<dbReference type="Pfam" id="PF00106">
    <property type="entry name" value="adh_short"/>
    <property type="match status" value="1"/>
</dbReference>
<dbReference type="PRINTS" id="PR00081">
    <property type="entry name" value="GDHRDH"/>
</dbReference>
<dbReference type="GO" id="GO:0016491">
    <property type="term" value="F:oxidoreductase activity"/>
    <property type="evidence" value="ECO:0000318"/>
    <property type="project" value="GO_Central"/>
</dbReference>
<evidence type="ECO:0000256" key="2">
    <source>
        <dbReference type="ARBA" id="ARBA00023002"/>
    </source>
</evidence>
<evidence type="ECO:0000313" key="4">
    <source>
        <dbReference type="Proteomes" id="UP000001055"/>
    </source>
</evidence>
<dbReference type="GeneID" id="5968840"/>
<evidence type="ECO:0000313" key="3">
    <source>
        <dbReference type="EMBL" id="EAT91002.1"/>
    </source>
</evidence>
<organism evidence="3 4">
    <name type="scientific">Phaeosphaeria nodorum (strain SN15 / ATCC MYA-4574 / FGSC 10173)</name>
    <name type="common">Glume blotch fungus</name>
    <name type="synonym">Parastagonospora nodorum</name>
    <dbReference type="NCBI Taxonomy" id="321614"/>
    <lineage>
        <taxon>Eukaryota</taxon>
        <taxon>Fungi</taxon>
        <taxon>Dikarya</taxon>
        <taxon>Ascomycota</taxon>
        <taxon>Pezizomycotina</taxon>
        <taxon>Dothideomycetes</taxon>
        <taxon>Pleosporomycetidae</taxon>
        <taxon>Pleosporales</taxon>
        <taxon>Pleosporineae</taxon>
        <taxon>Phaeosphaeriaceae</taxon>
        <taxon>Parastagonospora</taxon>
    </lineage>
</organism>
<dbReference type="STRING" id="321614.Q0V3R1"/>
<evidence type="ECO:0000256" key="1">
    <source>
        <dbReference type="ARBA" id="ARBA00006484"/>
    </source>
</evidence>
<gene>
    <name evidence="3" type="ORF">SNOG_01353</name>
</gene>
<dbReference type="OMA" id="ALVPTDM"/>
<dbReference type="PANTHER" id="PTHR24321:SF8">
    <property type="entry name" value="ESTRADIOL 17-BETA-DEHYDROGENASE 8-RELATED"/>
    <property type="match status" value="1"/>
</dbReference>
<name>Q0V3R1_PHANO</name>
<dbReference type="RefSeq" id="XP_001791995.1">
    <property type="nucleotide sequence ID" value="XM_001791943.1"/>
</dbReference>
<dbReference type="InterPro" id="IPR036291">
    <property type="entry name" value="NAD(P)-bd_dom_sf"/>
</dbReference>
<protein>
    <submittedName>
        <fullName evidence="3">Uncharacterized protein</fullName>
    </submittedName>
</protein>
<dbReference type="PANTHER" id="PTHR24321">
    <property type="entry name" value="DEHYDROGENASES, SHORT CHAIN"/>
    <property type="match status" value="1"/>
</dbReference>
<dbReference type="CDD" id="cd05233">
    <property type="entry name" value="SDR_c"/>
    <property type="match status" value="1"/>
</dbReference>
<reference evidence="4" key="1">
    <citation type="journal article" date="2007" name="Plant Cell">
        <title>Dothideomycete-plant interactions illuminated by genome sequencing and EST analysis of the wheat pathogen Stagonospora nodorum.</title>
        <authorList>
            <person name="Hane J.K."/>
            <person name="Lowe R.G."/>
            <person name="Solomon P.S."/>
            <person name="Tan K.C."/>
            <person name="Schoch C.L."/>
            <person name="Spatafora J.W."/>
            <person name="Crous P.W."/>
            <person name="Kodira C."/>
            <person name="Birren B.W."/>
            <person name="Galagan J.E."/>
            <person name="Torriani S.F."/>
            <person name="McDonald B.A."/>
            <person name="Oliver R.P."/>
        </authorList>
    </citation>
    <scope>NUCLEOTIDE SEQUENCE [LARGE SCALE GENOMIC DNA]</scope>
    <source>
        <strain evidence="4">SN15 / ATCC MYA-4574 / FGSC 10173</strain>
    </source>
</reference>
<dbReference type="InterPro" id="IPR002347">
    <property type="entry name" value="SDR_fam"/>
</dbReference>
<dbReference type="GO" id="GO:0008202">
    <property type="term" value="P:steroid metabolic process"/>
    <property type="evidence" value="ECO:0000318"/>
    <property type="project" value="GO_Central"/>
</dbReference>
<keyword evidence="2" id="KW-0560">Oxidoreductase</keyword>
<dbReference type="Gene3D" id="3.40.50.720">
    <property type="entry name" value="NAD(P)-binding Rossmann-like Domain"/>
    <property type="match status" value="1"/>
</dbReference>
<dbReference type="VEuPathDB" id="FungiDB:JI435_433650"/>
<comment type="similarity">
    <text evidence="1">Belongs to the short-chain dehydrogenases/reductases (SDR) family.</text>
</comment>
<dbReference type="AlphaFoldDB" id="Q0V3R1"/>
<sequence>MDGVKGKVVFVTGASSGIGLATVQTLNRYGAKILACDIAEAPESVLSLQECKFVPQKKVVEDAVAAFGRIDGLINVAGVMDTNNSVDTLTDALWDRVIAINLTAPVKLMRAVVPHMIKTGGGSIVNVASKAATCGAIAGVAYTASKHGIVSRRSHSVQRHMSWRYDRFSFKAVYMKKSLNSLGVNTSILSSIDQTKVDMGAMKFMQPVHDLGVVNGIGLADPQKHANVLAFLISDLSSEISGSIIPVDHGWSTL</sequence>
<proteinExistence type="inferred from homology"/>
<dbReference type="InParanoid" id="Q0V3R1"/>
<accession>Q0V3R1</accession>
<dbReference type="SUPFAM" id="SSF51735">
    <property type="entry name" value="NAD(P)-binding Rossmann-fold domains"/>
    <property type="match status" value="1"/>
</dbReference>
<dbReference type="Proteomes" id="UP000001055">
    <property type="component" value="Unassembled WGS sequence"/>
</dbReference>
<dbReference type="KEGG" id="pno:SNOG_01353"/>
<dbReference type="EMBL" id="CH445326">
    <property type="protein sequence ID" value="EAT91002.1"/>
    <property type="molecule type" value="Genomic_DNA"/>
</dbReference>